<accession>A0A9W7I2B6</accession>
<dbReference type="Proteomes" id="UP001165190">
    <property type="component" value="Unassembled WGS sequence"/>
</dbReference>
<protein>
    <submittedName>
        <fullName evidence="1">Uncharacterized protein</fullName>
    </submittedName>
</protein>
<dbReference type="EMBL" id="BSYR01000021">
    <property type="protein sequence ID" value="GMI86858.1"/>
    <property type="molecule type" value="Genomic_DNA"/>
</dbReference>
<comment type="caution">
    <text evidence="1">The sequence shown here is derived from an EMBL/GenBank/DDBJ whole genome shotgun (WGS) entry which is preliminary data.</text>
</comment>
<evidence type="ECO:0000313" key="1">
    <source>
        <dbReference type="EMBL" id="GMI86858.1"/>
    </source>
</evidence>
<evidence type="ECO:0000313" key="2">
    <source>
        <dbReference type="Proteomes" id="UP001165190"/>
    </source>
</evidence>
<dbReference type="AlphaFoldDB" id="A0A9W7I2B6"/>
<sequence length="97" mass="10579">MDKERLAELLMGSDLIRPHVAIHALVTSCCRGFVEVVDTLMKCGVDASASHRQLLQSSKPSLYTNLDCTALVAAVVSRQVAVVRLLLQVIYTNSPKL</sequence>
<dbReference type="PROSITE" id="PS51257">
    <property type="entry name" value="PROKAR_LIPOPROTEIN"/>
    <property type="match status" value="1"/>
</dbReference>
<organism evidence="1 2">
    <name type="scientific">Hibiscus trionum</name>
    <name type="common">Flower of an hour</name>
    <dbReference type="NCBI Taxonomy" id="183268"/>
    <lineage>
        <taxon>Eukaryota</taxon>
        <taxon>Viridiplantae</taxon>
        <taxon>Streptophyta</taxon>
        <taxon>Embryophyta</taxon>
        <taxon>Tracheophyta</taxon>
        <taxon>Spermatophyta</taxon>
        <taxon>Magnoliopsida</taxon>
        <taxon>eudicotyledons</taxon>
        <taxon>Gunneridae</taxon>
        <taxon>Pentapetalae</taxon>
        <taxon>rosids</taxon>
        <taxon>malvids</taxon>
        <taxon>Malvales</taxon>
        <taxon>Malvaceae</taxon>
        <taxon>Malvoideae</taxon>
        <taxon>Hibiscus</taxon>
    </lineage>
</organism>
<dbReference type="Gene3D" id="1.25.40.20">
    <property type="entry name" value="Ankyrin repeat-containing domain"/>
    <property type="match status" value="1"/>
</dbReference>
<gene>
    <name evidence="1" type="ORF">HRI_002355100</name>
</gene>
<dbReference type="InterPro" id="IPR036770">
    <property type="entry name" value="Ankyrin_rpt-contain_sf"/>
</dbReference>
<reference evidence="1" key="1">
    <citation type="submission" date="2023-05" db="EMBL/GenBank/DDBJ databases">
        <title>Genome and transcriptome analyses reveal genes involved in the formation of fine ridges on petal epidermal cells in Hibiscus trionum.</title>
        <authorList>
            <person name="Koshimizu S."/>
            <person name="Masuda S."/>
            <person name="Ishii T."/>
            <person name="Shirasu K."/>
            <person name="Hoshino A."/>
            <person name="Arita M."/>
        </authorList>
    </citation>
    <scope>NUCLEOTIDE SEQUENCE</scope>
    <source>
        <strain evidence="1">Hamamatsu line</strain>
    </source>
</reference>
<name>A0A9W7I2B6_HIBTR</name>
<dbReference type="SUPFAM" id="SSF48403">
    <property type="entry name" value="Ankyrin repeat"/>
    <property type="match status" value="1"/>
</dbReference>
<dbReference type="OrthoDB" id="194358at2759"/>
<keyword evidence="2" id="KW-1185">Reference proteome</keyword>
<proteinExistence type="predicted"/>